<dbReference type="Pfam" id="PF03235">
    <property type="entry name" value="GmrSD_N"/>
    <property type="match status" value="1"/>
</dbReference>
<evidence type="ECO:0008006" key="5">
    <source>
        <dbReference type="Google" id="ProtNLM"/>
    </source>
</evidence>
<accession>A0A0R1P5J0</accession>
<comment type="caution">
    <text evidence="3">The sequence shown here is derived from an EMBL/GenBank/DDBJ whole genome shotgun (WGS) entry which is preliminary data.</text>
</comment>
<dbReference type="PATRIC" id="fig|1423748.3.peg.831"/>
<protein>
    <recommendedName>
        <fullName evidence="5">DUF262 domain-containing protein</fullName>
    </recommendedName>
</protein>
<gene>
    <name evidence="3" type="ORF">FC37_GL000790</name>
</gene>
<evidence type="ECO:0000313" key="3">
    <source>
        <dbReference type="EMBL" id="KRL23736.1"/>
    </source>
</evidence>
<evidence type="ECO:0000313" key="4">
    <source>
        <dbReference type="Proteomes" id="UP000051311"/>
    </source>
</evidence>
<proteinExistence type="predicted"/>
<dbReference type="AlphaFoldDB" id="A0A0R1P5J0"/>
<sequence>MQASIFNATERFFAPVQMILKIPVYQRNYDWNKNNVKRLLDDLHTVIKTKEHHFLGAVVYLESTNSDIGLPEYLIIDGQQRLTTITLMLQALKDATVDGDAFTTGTIESFLINTQSPSQEYKIKLKPIKSDNIQYSALLKHDNSKLDENSHIVENYRLAKQTFDNWLRQGIASREILWAIRQLQVVGISLKEGEDDPQIIFESINSTGVALTNSDLIRNFLLMSDHDQERLFEDYWLPIENKLRRDNSNHAMDAFFRQFIIMKKNSVVAERKVYQTFVDTFKNENLSHEQALKEIKDYAELYASFMYPAESSYNDDIKTDLASLNRINQSTSYPFFLHVFHDYENNEIDEETLTKVIHLITIYLIRRTICDVPSNSLLGFFASYYARTFKLAKNKKKYYEAINKYLFVQQNQNEVPDDNQLKNALIHSKLYLNKGLCDLIMLDIENGNSKEKLNSEDLTIEHIMPQTMSKSWRKNISDEEHDEFVHTLGNLSITGYNSEMSNKSFAEKKHILEENSKAIILNKDVVDKNEWTIADIKARAERLADILLNRYELNPIEDSRIEFEAVDKIELDNLDATTGRKLVSFTLEGSKYPVKYFKDVPLQVIQILDQDNPDLLESLVGLTWKGTLNDANQNNSFIICQKKDIDDKLKWSYSKVRDGIYVMTGGSAHRNMHVLKQIIEAYKVPKDEFYLSVKVKEN</sequence>
<evidence type="ECO:0000259" key="2">
    <source>
        <dbReference type="Pfam" id="PF07510"/>
    </source>
</evidence>
<dbReference type="PANTHER" id="PTHR35149:SF2">
    <property type="entry name" value="DUF262 DOMAIN-CONTAINING PROTEIN"/>
    <property type="match status" value="1"/>
</dbReference>
<dbReference type="PANTHER" id="PTHR35149">
    <property type="entry name" value="SLL5132 PROTEIN"/>
    <property type="match status" value="1"/>
</dbReference>
<dbReference type="STRING" id="1423748.FC37_GL000790"/>
<dbReference type="RefSeq" id="WP_025006243.1">
    <property type="nucleotide sequence ID" value="NZ_AZEL01000020.1"/>
</dbReference>
<organism evidence="3 4">
    <name type="scientific">Lactobacillus gallinarum DSM 10532 = JCM 2011</name>
    <dbReference type="NCBI Taxonomy" id="1423748"/>
    <lineage>
        <taxon>Bacteria</taxon>
        <taxon>Bacillati</taxon>
        <taxon>Bacillota</taxon>
        <taxon>Bacilli</taxon>
        <taxon>Lactobacillales</taxon>
        <taxon>Lactobacillaceae</taxon>
        <taxon>Lactobacillus</taxon>
    </lineage>
</organism>
<dbReference type="InterPro" id="IPR011089">
    <property type="entry name" value="GmrSD_C"/>
</dbReference>
<feature type="domain" description="GmrSD restriction endonucleases N-terminal" evidence="1">
    <location>
        <begin position="20"/>
        <end position="222"/>
    </location>
</feature>
<dbReference type="Proteomes" id="UP000051311">
    <property type="component" value="Unassembled WGS sequence"/>
</dbReference>
<dbReference type="eggNOG" id="COG1479">
    <property type="taxonomic scope" value="Bacteria"/>
</dbReference>
<dbReference type="EMBL" id="AZEL01000020">
    <property type="protein sequence ID" value="KRL23736.1"/>
    <property type="molecule type" value="Genomic_DNA"/>
</dbReference>
<reference evidence="3 4" key="1">
    <citation type="journal article" date="2015" name="Genome Announc.">
        <title>Expanding the biotechnology potential of lactobacilli through comparative genomics of 213 strains and associated genera.</title>
        <authorList>
            <person name="Sun Z."/>
            <person name="Harris H.M."/>
            <person name="McCann A."/>
            <person name="Guo C."/>
            <person name="Argimon S."/>
            <person name="Zhang W."/>
            <person name="Yang X."/>
            <person name="Jeffery I.B."/>
            <person name="Cooney J.C."/>
            <person name="Kagawa T.F."/>
            <person name="Liu W."/>
            <person name="Song Y."/>
            <person name="Salvetti E."/>
            <person name="Wrobel A."/>
            <person name="Rasinkangas P."/>
            <person name="Parkhill J."/>
            <person name="Rea M.C."/>
            <person name="O'Sullivan O."/>
            <person name="Ritari J."/>
            <person name="Douillard F.P."/>
            <person name="Paul Ross R."/>
            <person name="Yang R."/>
            <person name="Briner A.E."/>
            <person name="Felis G.E."/>
            <person name="de Vos W.M."/>
            <person name="Barrangou R."/>
            <person name="Klaenhammer T.R."/>
            <person name="Caufield P.W."/>
            <person name="Cui Y."/>
            <person name="Zhang H."/>
            <person name="O'Toole P.W."/>
        </authorList>
    </citation>
    <scope>NUCLEOTIDE SEQUENCE [LARGE SCALE GENOMIC DNA]</scope>
    <source>
        <strain evidence="3 4">DSM 10532</strain>
    </source>
</reference>
<name>A0A0R1P5J0_9LACO</name>
<evidence type="ECO:0000259" key="1">
    <source>
        <dbReference type="Pfam" id="PF03235"/>
    </source>
</evidence>
<dbReference type="InterPro" id="IPR004919">
    <property type="entry name" value="GmrSD_N"/>
</dbReference>
<dbReference type="Pfam" id="PF07510">
    <property type="entry name" value="GmrSD_C"/>
    <property type="match status" value="1"/>
</dbReference>
<feature type="domain" description="GmrSD restriction endonucleases C-terminal" evidence="2">
    <location>
        <begin position="416"/>
        <end position="545"/>
    </location>
</feature>
<dbReference type="OrthoDB" id="9798761at2"/>